<evidence type="ECO:0000256" key="1">
    <source>
        <dbReference type="ARBA" id="ARBA00023015"/>
    </source>
</evidence>
<keyword evidence="3" id="KW-0804">Transcription</keyword>
<comment type="caution">
    <text evidence="5">The sequence shown here is derived from an EMBL/GenBank/DDBJ whole genome shotgun (WGS) entry which is preliminary data.</text>
</comment>
<dbReference type="CDD" id="cd07377">
    <property type="entry name" value="WHTH_GntR"/>
    <property type="match status" value="1"/>
</dbReference>
<protein>
    <submittedName>
        <fullName evidence="5">GntR family transcriptional regulator</fullName>
    </submittedName>
</protein>
<keyword evidence="2" id="KW-0238">DNA-binding</keyword>
<dbReference type="Gene3D" id="1.10.10.10">
    <property type="entry name" value="Winged helix-like DNA-binding domain superfamily/Winged helix DNA-binding domain"/>
    <property type="match status" value="1"/>
</dbReference>
<dbReference type="Pfam" id="PF07729">
    <property type="entry name" value="FCD"/>
    <property type="match status" value="1"/>
</dbReference>
<evidence type="ECO:0000256" key="3">
    <source>
        <dbReference type="ARBA" id="ARBA00023163"/>
    </source>
</evidence>
<gene>
    <name evidence="5" type="ORF">FOE67_26345</name>
</gene>
<sequence length="266" mass="29148">MTTPCRFGSVLSKGRRGVGLGGVIRRSTLREQLAEALRDEILAGRLAPGREFTVREIAEQYGVSATPVREALVDLTSQGLLETRQHRGFRVHAYSFDDFARMLEARALVGEGVVRATRSPIVRSHPEPDPAVRSPEAMTSVRRRAVAARDAALAADLDILVAYDLRFWRELTALLGNPYLAEFLDRLRVRCWAFVVPRLRGVTGLRGRLWSGHPELTEAVERRDAAAIEEHLGVLHHSFLALARLGGDPDPAPGSDPAAPDAAPEG</sequence>
<dbReference type="EMBL" id="VKHS01001292">
    <property type="protein sequence ID" value="MBB0232916.1"/>
    <property type="molecule type" value="Genomic_DNA"/>
</dbReference>
<dbReference type="InterPro" id="IPR011711">
    <property type="entry name" value="GntR_C"/>
</dbReference>
<dbReference type="SMART" id="SM00345">
    <property type="entry name" value="HTH_GNTR"/>
    <property type="match status" value="1"/>
</dbReference>
<reference evidence="6" key="1">
    <citation type="submission" date="2019-10" db="EMBL/GenBank/DDBJ databases">
        <title>Streptomyces sp. nov., a novel actinobacterium isolated from alkaline environment.</title>
        <authorList>
            <person name="Golinska P."/>
        </authorList>
    </citation>
    <scope>NUCLEOTIDE SEQUENCE [LARGE SCALE GENOMIC DNA]</scope>
    <source>
        <strain evidence="6">DSM 42108</strain>
    </source>
</reference>
<evidence type="ECO:0000313" key="6">
    <source>
        <dbReference type="Proteomes" id="UP000530234"/>
    </source>
</evidence>
<dbReference type="InterPro" id="IPR000524">
    <property type="entry name" value="Tscrpt_reg_HTH_GntR"/>
</dbReference>
<dbReference type="AlphaFoldDB" id="A0A7W3T906"/>
<proteinExistence type="predicted"/>
<dbReference type="PROSITE" id="PS50949">
    <property type="entry name" value="HTH_GNTR"/>
    <property type="match status" value="1"/>
</dbReference>
<dbReference type="InterPro" id="IPR036390">
    <property type="entry name" value="WH_DNA-bd_sf"/>
</dbReference>
<feature type="domain" description="HTH gntR-type" evidence="4">
    <location>
        <begin position="27"/>
        <end position="94"/>
    </location>
</feature>
<dbReference type="GO" id="GO:0003700">
    <property type="term" value="F:DNA-binding transcription factor activity"/>
    <property type="evidence" value="ECO:0007669"/>
    <property type="project" value="InterPro"/>
</dbReference>
<dbReference type="PANTHER" id="PTHR43537:SF45">
    <property type="entry name" value="GNTR FAMILY REGULATORY PROTEIN"/>
    <property type="match status" value="1"/>
</dbReference>
<dbReference type="PANTHER" id="PTHR43537">
    <property type="entry name" value="TRANSCRIPTIONAL REGULATOR, GNTR FAMILY"/>
    <property type="match status" value="1"/>
</dbReference>
<dbReference type="Proteomes" id="UP000530234">
    <property type="component" value="Unassembled WGS sequence"/>
</dbReference>
<dbReference type="SUPFAM" id="SSF48008">
    <property type="entry name" value="GntR ligand-binding domain-like"/>
    <property type="match status" value="1"/>
</dbReference>
<dbReference type="InterPro" id="IPR036388">
    <property type="entry name" value="WH-like_DNA-bd_sf"/>
</dbReference>
<evidence type="ECO:0000313" key="5">
    <source>
        <dbReference type="EMBL" id="MBB0232916.1"/>
    </source>
</evidence>
<accession>A0A7W3T906</accession>
<dbReference type="GO" id="GO:0003677">
    <property type="term" value="F:DNA binding"/>
    <property type="evidence" value="ECO:0007669"/>
    <property type="project" value="UniProtKB-KW"/>
</dbReference>
<dbReference type="Pfam" id="PF00392">
    <property type="entry name" value="GntR"/>
    <property type="match status" value="1"/>
</dbReference>
<organism evidence="5 6">
    <name type="scientific">Streptomyces calidiresistens</name>
    <dbReference type="NCBI Taxonomy" id="1485586"/>
    <lineage>
        <taxon>Bacteria</taxon>
        <taxon>Bacillati</taxon>
        <taxon>Actinomycetota</taxon>
        <taxon>Actinomycetes</taxon>
        <taxon>Kitasatosporales</taxon>
        <taxon>Streptomycetaceae</taxon>
        <taxon>Streptomyces</taxon>
    </lineage>
</organism>
<name>A0A7W3T906_9ACTN</name>
<evidence type="ECO:0000259" key="4">
    <source>
        <dbReference type="PROSITE" id="PS50949"/>
    </source>
</evidence>
<evidence type="ECO:0000256" key="2">
    <source>
        <dbReference type="ARBA" id="ARBA00023125"/>
    </source>
</evidence>
<dbReference type="Gene3D" id="1.20.120.530">
    <property type="entry name" value="GntR ligand-binding domain-like"/>
    <property type="match status" value="1"/>
</dbReference>
<keyword evidence="6" id="KW-1185">Reference proteome</keyword>
<dbReference type="SUPFAM" id="SSF46785">
    <property type="entry name" value="Winged helix' DNA-binding domain"/>
    <property type="match status" value="1"/>
</dbReference>
<keyword evidence="1" id="KW-0805">Transcription regulation</keyword>
<dbReference type="InterPro" id="IPR008920">
    <property type="entry name" value="TF_FadR/GntR_C"/>
</dbReference>